<dbReference type="KEGG" id="mcou:NCTC10179_00444"/>
<evidence type="ECO:0000256" key="3">
    <source>
        <dbReference type="ARBA" id="ARBA00022691"/>
    </source>
</evidence>
<keyword evidence="8" id="KW-1185">Reference proteome</keyword>
<gene>
    <name evidence="7" type="primary">MCYN0471</name>
    <name evidence="7" type="ORF">NCTC10179_00444</name>
</gene>
<accession>A0A449B6N7</accession>
<organism evidence="7 8">
    <name type="scientific">Mycoplasmopsis columboralis</name>
    <dbReference type="NCBI Taxonomy" id="171282"/>
    <lineage>
        <taxon>Bacteria</taxon>
        <taxon>Bacillati</taxon>
        <taxon>Mycoplasmatota</taxon>
        <taxon>Mycoplasmoidales</taxon>
        <taxon>Metamycoplasmataceae</taxon>
        <taxon>Mycoplasmopsis</taxon>
    </lineage>
</organism>
<evidence type="ECO:0000256" key="2">
    <source>
        <dbReference type="ARBA" id="ARBA00022679"/>
    </source>
</evidence>
<dbReference type="Gene3D" id="2.40.50.1070">
    <property type="match status" value="1"/>
</dbReference>
<evidence type="ECO:0000256" key="5">
    <source>
        <dbReference type="PROSITE-ProRule" id="PRU10015"/>
    </source>
</evidence>
<dbReference type="Proteomes" id="UP000289497">
    <property type="component" value="Chromosome"/>
</dbReference>
<dbReference type="EC" id="2.1.1.189" evidence="7"/>
<comment type="similarity">
    <text evidence="4">Belongs to the class I-like SAM-binding methyltransferase superfamily. RNA M5U methyltransferase family.</text>
</comment>
<feature type="binding site" evidence="4">
    <location>
        <position position="293"/>
    </location>
    <ligand>
        <name>S-adenosyl-L-methionine</name>
        <dbReference type="ChEBI" id="CHEBI:59789"/>
    </ligand>
</feature>
<keyword evidence="3 4" id="KW-0949">S-adenosyl-L-methionine</keyword>
<dbReference type="PROSITE" id="PS01230">
    <property type="entry name" value="TRMA_1"/>
    <property type="match status" value="1"/>
</dbReference>
<name>A0A449B6N7_9BACT</name>
<dbReference type="GO" id="GO:0070041">
    <property type="term" value="F:rRNA (uridine-C5-)-methyltransferase activity"/>
    <property type="evidence" value="ECO:0007669"/>
    <property type="project" value="TreeGrafter"/>
</dbReference>
<proteinExistence type="inferred from homology"/>
<dbReference type="InterPro" id="IPR030390">
    <property type="entry name" value="MeTrfase_TrmA_AS"/>
</dbReference>
<dbReference type="GO" id="GO:0070475">
    <property type="term" value="P:rRNA base methylation"/>
    <property type="evidence" value="ECO:0007669"/>
    <property type="project" value="TreeGrafter"/>
</dbReference>
<feature type="domain" description="TRAM" evidence="6">
    <location>
        <begin position="26"/>
        <end position="57"/>
    </location>
</feature>
<evidence type="ECO:0000313" key="8">
    <source>
        <dbReference type="Proteomes" id="UP000289497"/>
    </source>
</evidence>
<dbReference type="PROSITE" id="PS51687">
    <property type="entry name" value="SAM_MT_RNA_M5U"/>
    <property type="match status" value="1"/>
</dbReference>
<dbReference type="AlphaFoldDB" id="A0A449B6N7"/>
<protein>
    <submittedName>
        <fullName evidence="7">Hypothetical RNA methyltransferase</fullName>
        <ecNumber evidence="7">2.1.1.189</ecNumber>
    </submittedName>
</protein>
<reference evidence="7 8" key="1">
    <citation type="submission" date="2019-01" db="EMBL/GenBank/DDBJ databases">
        <authorList>
            <consortium name="Pathogen Informatics"/>
        </authorList>
    </citation>
    <scope>NUCLEOTIDE SEQUENCE [LARGE SCALE GENOMIC DNA]</scope>
    <source>
        <strain evidence="7 8">NCTC10179</strain>
    </source>
</reference>
<dbReference type="Pfam" id="PF01938">
    <property type="entry name" value="TRAM"/>
    <property type="match status" value="1"/>
</dbReference>
<evidence type="ECO:0000259" key="6">
    <source>
        <dbReference type="Pfam" id="PF01938"/>
    </source>
</evidence>
<feature type="binding site" evidence="4">
    <location>
        <position position="361"/>
    </location>
    <ligand>
        <name>S-adenosyl-L-methionine</name>
        <dbReference type="ChEBI" id="CHEBI:59789"/>
    </ligand>
</feature>
<keyword evidence="2 4" id="KW-0808">Transferase</keyword>
<dbReference type="NCBIfam" id="TIGR00479">
    <property type="entry name" value="rumA"/>
    <property type="match status" value="1"/>
</dbReference>
<feature type="binding site" evidence="4">
    <location>
        <position position="263"/>
    </location>
    <ligand>
        <name>S-adenosyl-L-methionine</name>
        <dbReference type="ChEBI" id="CHEBI:59789"/>
    </ligand>
</feature>
<dbReference type="PANTHER" id="PTHR11061">
    <property type="entry name" value="RNA M5U METHYLTRANSFERASE"/>
    <property type="match status" value="1"/>
</dbReference>
<dbReference type="InterPro" id="IPR029063">
    <property type="entry name" value="SAM-dependent_MTases_sf"/>
</dbReference>
<dbReference type="SUPFAM" id="SSF53335">
    <property type="entry name" value="S-adenosyl-L-methionine-dependent methyltransferases"/>
    <property type="match status" value="1"/>
</dbReference>
<dbReference type="Gene3D" id="2.40.50.140">
    <property type="entry name" value="Nucleic acid-binding proteins"/>
    <property type="match status" value="1"/>
</dbReference>
<dbReference type="RefSeq" id="WP_036434832.1">
    <property type="nucleotide sequence ID" value="NZ_LR215039.1"/>
</dbReference>
<dbReference type="Pfam" id="PF05958">
    <property type="entry name" value="tRNA_U5-meth_tr"/>
    <property type="match status" value="1"/>
</dbReference>
<sequence>MCVENKIVSECIELTYEGYGVILYKNKRFFVPNLLPGEKAEIIITKNHKNYGYGKVLKLLTLSKHRNSLFEFSNAASLIHLSYPEQLKWKQQYLENLFSRNLNISLSTINKIKWFDPIYNYRNKVRYPIFVDQQNIYFGEYLWKSYQLRKTKATILIQDTLIEVSDFVLANLNTFFKNELSKVRFIKEVSFRTNKEQEIQITFDLDPSYDLPKKFIQLLCQKSNIIEIYSRKNLQSELIYSRKEFSITLSDKKFKISSDNFFQVNLTVFENILKDIAKYLQNKTNKNTLIDAYCGVGVFSQFFSNFFRKSIGIEVVESSIHLAKINSTINGLKNINYYAGKVEDVVFKKEIDVSDSVLIVDPPRAGLENKVINWINQKQINSIVYLSCDPRTLTRDLKIFLDKEYKIVQITPYEMFPNTHHIETLVFLEK</sequence>
<dbReference type="OrthoDB" id="9804590at2"/>
<feature type="active site" evidence="5">
    <location>
        <position position="388"/>
    </location>
</feature>
<dbReference type="PANTHER" id="PTHR11061:SF30">
    <property type="entry name" value="TRNA (URACIL(54)-C(5))-METHYLTRANSFERASE"/>
    <property type="match status" value="1"/>
</dbReference>
<dbReference type="EMBL" id="LR215039">
    <property type="protein sequence ID" value="VEU76270.1"/>
    <property type="molecule type" value="Genomic_DNA"/>
</dbReference>
<dbReference type="SUPFAM" id="SSF50249">
    <property type="entry name" value="Nucleic acid-binding proteins"/>
    <property type="match status" value="1"/>
</dbReference>
<dbReference type="InterPro" id="IPR012340">
    <property type="entry name" value="NA-bd_OB-fold"/>
</dbReference>
<feature type="active site" description="Nucleophile" evidence="4">
    <location>
        <position position="388"/>
    </location>
</feature>
<dbReference type="InterPro" id="IPR010280">
    <property type="entry name" value="U5_MeTrfase_fam"/>
</dbReference>
<keyword evidence="1 4" id="KW-0489">Methyltransferase</keyword>
<evidence type="ECO:0000313" key="7">
    <source>
        <dbReference type="EMBL" id="VEU76270.1"/>
    </source>
</evidence>
<dbReference type="Gene3D" id="3.40.50.150">
    <property type="entry name" value="Vaccinia Virus protein VP39"/>
    <property type="match status" value="1"/>
</dbReference>
<feature type="binding site" evidence="4">
    <location>
        <position position="314"/>
    </location>
    <ligand>
        <name>S-adenosyl-L-methionine</name>
        <dbReference type="ChEBI" id="CHEBI:59789"/>
    </ligand>
</feature>
<evidence type="ECO:0000256" key="1">
    <source>
        <dbReference type="ARBA" id="ARBA00022603"/>
    </source>
</evidence>
<evidence type="ECO:0000256" key="4">
    <source>
        <dbReference type="PROSITE-ProRule" id="PRU01024"/>
    </source>
</evidence>
<dbReference type="InterPro" id="IPR002792">
    <property type="entry name" value="TRAM_dom"/>
</dbReference>